<sequence>MHIEYNSYYNRPVLVIEPCRTMFDYYVYKTRKAIINDMTTLMFNAIQALSVNELSPQGISTKLVEHYHSIKKCTIKVKKERQARFIALVIDQVKQELYAPVPSHKRREILDGMETYGLKWIECVGLGAANQLFHYLDASDSKLVDEMIADAEKRHRGFL</sequence>
<proteinExistence type="predicted"/>
<dbReference type="RefSeq" id="WP_059059567.1">
    <property type="nucleotide sequence ID" value="NZ_LN879502.1"/>
</dbReference>
<organism evidence="1 2">
    <name type="scientific">Candidatus Protochlamydia naegleriophila</name>
    <dbReference type="NCBI Taxonomy" id="389348"/>
    <lineage>
        <taxon>Bacteria</taxon>
        <taxon>Pseudomonadati</taxon>
        <taxon>Chlamydiota</taxon>
        <taxon>Chlamydiia</taxon>
        <taxon>Parachlamydiales</taxon>
        <taxon>Parachlamydiaceae</taxon>
        <taxon>Candidatus Protochlamydia</taxon>
    </lineage>
</organism>
<evidence type="ECO:0000313" key="1">
    <source>
        <dbReference type="EMBL" id="CUI15707.1"/>
    </source>
</evidence>
<name>A0A0U5K0S1_9BACT</name>
<dbReference type="Proteomes" id="UP000069902">
    <property type="component" value="Chromosome cPNK"/>
</dbReference>
<dbReference type="InParanoid" id="A0A0U5K0S1"/>
<dbReference type="PATRIC" id="fig|389348.3.peg.84"/>
<dbReference type="EMBL" id="LN879502">
    <property type="protein sequence ID" value="CUI15707.1"/>
    <property type="molecule type" value="Genomic_DNA"/>
</dbReference>
<reference evidence="2" key="1">
    <citation type="submission" date="2015-09" db="EMBL/GenBank/DDBJ databases">
        <authorList>
            <person name="Bertelli C."/>
        </authorList>
    </citation>
    <scope>NUCLEOTIDE SEQUENCE [LARGE SCALE GENOMIC DNA]</scope>
    <source>
        <strain evidence="2">KNic</strain>
    </source>
</reference>
<gene>
    <name evidence="1" type="ORF">PNK_0069</name>
</gene>
<keyword evidence="2" id="KW-1185">Reference proteome</keyword>
<evidence type="ECO:0000313" key="2">
    <source>
        <dbReference type="Proteomes" id="UP000069902"/>
    </source>
</evidence>
<dbReference type="KEGG" id="pnl:PNK_0069"/>
<protein>
    <submittedName>
        <fullName evidence="1">Uncharacterized protein</fullName>
    </submittedName>
</protein>
<dbReference type="AlphaFoldDB" id="A0A0U5K0S1"/>
<accession>A0A0U5K0S1</accession>